<dbReference type="InterPro" id="IPR001083">
    <property type="entry name" value="Cu_fist_DNA-bd_dom"/>
</dbReference>
<evidence type="ECO:0000259" key="8">
    <source>
        <dbReference type="PROSITE" id="PS50073"/>
    </source>
</evidence>
<dbReference type="PANTHER" id="PTHR28088:SF5">
    <property type="entry name" value="TRANSCRIPTIONAL ACTIVATOR HAA1-RELATED"/>
    <property type="match status" value="1"/>
</dbReference>
<feature type="domain" description="Copper-fist" evidence="8">
    <location>
        <begin position="1"/>
        <end position="40"/>
    </location>
</feature>
<dbReference type="SUPFAM" id="SSF57879">
    <property type="entry name" value="Zinc domain conserved in yeast copper-regulated transcription factors"/>
    <property type="match status" value="1"/>
</dbReference>
<protein>
    <submittedName>
        <fullName evidence="9">Copper-binding transcription factor</fullName>
    </submittedName>
</protein>
<evidence type="ECO:0000256" key="3">
    <source>
        <dbReference type="ARBA" id="ARBA00022833"/>
    </source>
</evidence>
<organism evidence="9 10">
    <name type="scientific">Saccharomyces pastorianus</name>
    <name type="common">Lager yeast</name>
    <name type="synonym">Saccharomyces cerevisiae x Saccharomyces eubayanus</name>
    <dbReference type="NCBI Taxonomy" id="27292"/>
    <lineage>
        <taxon>Eukaryota</taxon>
        <taxon>Fungi</taxon>
        <taxon>Dikarya</taxon>
        <taxon>Ascomycota</taxon>
        <taxon>Saccharomycotina</taxon>
        <taxon>Saccharomycetes</taxon>
        <taxon>Saccharomycetales</taxon>
        <taxon>Saccharomycetaceae</taxon>
        <taxon>Saccharomyces</taxon>
    </lineage>
</organism>
<comment type="subcellular location">
    <subcellularLocation>
        <location evidence="1">Nucleus</location>
    </subcellularLocation>
</comment>
<dbReference type="PRINTS" id="PR00617">
    <property type="entry name" value="COPPERFIST"/>
</dbReference>
<evidence type="ECO:0000256" key="5">
    <source>
        <dbReference type="ARBA" id="ARBA00023015"/>
    </source>
</evidence>
<dbReference type="GO" id="GO:0005634">
    <property type="term" value="C:nucleus"/>
    <property type="evidence" value="ECO:0007669"/>
    <property type="project" value="UniProtKB-SubCell"/>
</dbReference>
<evidence type="ECO:0000256" key="4">
    <source>
        <dbReference type="ARBA" id="ARBA00023008"/>
    </source>
</evidence>
<evidence type="ECO:0000313" key="9">
    <source>
        <dbReference type="EMBL" id="QID84931.1"/>
    </source>
</evidence>
<keyword evidence="3" id="KW-0862">Zinc</keyword>
<keyword evidence="2" id="KW-0479">Metal-binding</keyword>
<keyword evidence="4" id="KW-0186">Copper</keyword>
<dbReference type="Proteomes" id="UP000501346">
    <property type="component" value="Chromosome SeVII-ScVII"/>
</dbReference>
<name>A0A6C1E7M7_SACPS</name>
<dbReference type="GO" id="GO:0000978">
    <property type="term" value="F:RNA polymerase II cis-regulatory region sequence-specific DNA binding"/>
    <property type="evidence" value="ECO:0007669"/>
    <property type="project" value="TreeGrafter"/>
</dbReference>
<dbReference type="Pfam" id="PF00649">
    <property type="entry name" value="Copper-fist"/>
    <property type="match status" value="1"/>
</dbReference>
<evidence type="ECO:0000256" key="6">
    <source>
        <dbReference type="ARBA" id="ARBA00023163"/>
    </source>
</evidence>
<dbReference type="GO" id="GO:0006878">
    <property type="term" value="P:intracellular copper ion homeostasis"/>
    <property type="evidence" value="ECO:0007669"/>
    <property type="project" value="TreeGrafter"/>
</dbReference>
<dbReference type="InterPro" id="IPR051763">
    <property type="entry name" value="Copper_Homeo_Regul"/>
</dbReference>
<gene>
    <name evidence="9" type="primary">CUP2_2</name>
    <name evidence="9" type="ORF">GRS66_007470</name>
</gene>
<dbReference type="GO" id="GO:0005507">
    <property type="term" value="F:copper ion binding"/>
    <property type="evidence" value="ECO:0007669"/>
    <property type="project" value="InterPro"/>
</dbReference>
<evidence type="ECO:0000313" key="10">
    <source>
        <dbReference type="Proteomes" id="UP000501346"/>
    </source>
</evidence>
<dbReference type="AlphaFoldDB" id="A0A6C1E7M7"/>
<dbReference type="GO" id="GO:0045944">
    <property type="term" value="P:positive regulation of transcription by RNA polymerase II"/>
    <property type="evidence" value="ECO:0007669"/>
    <property type="project" value="TreeGrafter"/>
</dbReference>
<dbReference type="GO" id="GO:0006879">
    <property type="term" value="P:intracellular iron ion homeostasis"/>
    <property type="evidence" value="ECO:0007669"/>
    <property type="project" value="TreeGrafter"/>
</dbReference>
<evidence type="ECO:0000256" key="2">
    <source>
        <dbReference type="ARBA" id="ARBA00022723"/>
    </source>
</evidence>
<evidence type="ECO:0000256" key="7">
    <source>
        <dbReference type="ARBA" id="ARBA00023242"/>
    </source>
</evidence>
<evidence type="ECO:0000256" key="1">
    <source>
        <dbReference type="ARBA" id="ARBA00004123"/>
    </source>
</evidence>
<dbReference type="PROSITE" id="PS01119">
    <property type="entry name" value="COPPER_FIST_1"/>
    <property type="match status" value="1"/>
</dbReference>
<dbReference type="GO" id="GO:0000981">
    <property type="term" value="F:DNA-binding transcription factor activity, RNA polymerase II-specific"/>
    <property type="evidence" value="ECO:0007669"/>
    <property type="project" value="TreeGrafter"/>
</dbReference>
<keyword evidence="6" id="KW-0804">Transcription</keyword>
<dbReference type="OrthoDB" id="5600085at2759"/>
<dbReference type="InterPro" id="IPR036395">
    <property type="entry name" value="Cu_fist_DNA-bd_dom_sf"/>
</dbReference>
<sequence>MVVINGVKYACETCIRGHRAAQCTHTDGPLQVIRRKGRPSTTCGHCKELRRTKNFNPSGGCMCASKRRLAVGSEEDESRCRCDEGEPCKCHTKRKTSRKQKAASCHSSVSPEAATVKNLRVLDLEASLGLNSVDLIDLSPSSYVDMTTTLSSLESPLQSDGAKTDDIDELGLPLLDTFQQCCDSAATPHSANAGADTNPIADTHLNDVDIPFSINELNELYKGVLPHTPHSK</sequence>
<dbReference type="PROSITE" id="PS50073">
    <property type="entry name" value="COPPER_FIST_2"/>
    <property type="match status" value="1"/>
</dbReference>
<keyword evidence="7" id="KW-0539">Nucleus</keyword>
<dbReference type="SMART" id="SM01090">
    <property type="entry name" value="Copper-fist"/>
    <property type="match status" value="1"/>
</dbReference>
<dbReference type="Gene3D" id="3.90.430.10">
    <property type="entry name" value="Copper fist DNA-binding domain"/>
    <property type="match status" value="1"/>
</dbReference>
<keyword evidence="5" id="KW-0805">Transcription regulation</keyword>
<dbReference type="SMART" id="SM00412">
    <property type="entry name" value="Cu_FIST"/>
    <property type="match status" value="1"/>
</dbReference>
<dbReference type="FunFam" id="3.90.430.10:FF:000001">
    <property type="entry name" value="Copper fist DNA-binding protein"/>
    <property type="match status" value="1"/>
</dbReference>
<proteinExistence type="predicted"/>
<accession>A0A6C1E7M7</accession>
<dbReference type="EMBL" id="CP049004">
    <property type="protein sequence ID" value="QID84931.1"/>
    <property type="molecule type" value="Genomic_DNA"/>
</dbReference>
<reference evidence="9 10" key="1">
    <citation type="journal article" date="2019" name="BMC Genomics">
        <title>Chromosome level assembly and comparative genome analysis confirm lager-brewing yeasts originated from a single hybridization.</title>
        <authorList>
            <person name="Salazar A.N."/>
            <person name="Gorter de Vries A.R."/>
            <person name="van den Broek M."/>
            <person name="Brouwers N."/>
            <person name="de la Torre Cortes P."/>
            <person name="Kuijpers N.G.A."/>
            <person name="Daran J.G."/>
            <person name="Abeel T."/>
        </authorList>
    </citation>
    <scope>NUCLEOTIDE SEQUENCE [LARGE SCALE GENOMIC DNA]</scope>
    <source>
        <strain evidence="9 10">CBS 1483</strain>
    </source>
</reference>
<keyword evidence="10" id="KW-1185">Reference proteome</keyword>
<dbReference type="PANTHER" id="PTHR28088">
    <property type="entry name" value="TRANSCRIPTIONAL ACTIVATOR HAA1-RELATED"/>
    <property type="match status" value="1"/>
</dbReference>